<dbReference type="InterPro" id="IPR056301">
    <property type="entry name" value="GWD-like_N_Ig"/>
</dbReference>
<evidence type="ECO:0000256" key="3">
    <source>
        <dbReference type="ARBA" id="ARBA00007837"/>
    </source>
</evidence>
<keyword evidence="14" id="KW-0119">Carbohydrate metabolism</keyword>
<dbReference type="Gene3D" id="3.30.470.20">
    <property type="entry name" value="ATP-grasp fold, B domain"/>
    <property type="match status" value="1"/>
</dbReference>
<gene>
    <name evidence="18" type="primary">ga16906</name>
    <name evidence="18" type="ORF">PR202_ga16906</name>
</gene>
<dbReference type="InterPro" id="IPR036869">
    <property type="entry name" value="J_dom_sf"/>
</dbReference>
<dbReference type="FunFam" id="3.30.1490.20:FF:000033">
    <property type="entry name" value="alpha-glucan water dikinase, chloroplastic isoform X2"/>
    <property type="match status" value="1"/>
</dbReference>
<dbReference type="SMART" id="SM00271">
    <property type="entry name" value="DnaJ"/>
    <property type="match status" value="1"/>
</dbReference>
<evidence type="ECO:0000256" key="7">
    <source>
        <dbReference type="ARBA" id="ARBA00022679"/>
    </source>
</evidence>
<keyword evidence="5" id="KW-0150">Chloroplast</keyword>
<dbReference type="GO" id="GO:0005524">
    <property type="term" value="F:ATP binding"/>
    <property type="evidence" value="ECO:0007669"/>
    <property type="project" value="UniProtKB-KW"/>
</dbReference>
<evidence type="ECO:0000313" key="18">
    <source>
        <dbReference type="EMBL" id="GJM99775.1"/>
    </source>
</evidence>
<evidence type="ECO:0000256" key="1">
    <source>
        <dbReference type="ARBA" id="ARBA00001946"/>
    </source>
</evidence>
<evidence type="ECO:0000256" key="10">
    <source>
        <dbReference type="ARBA" id="ARBA00022777"/>
    </source>
</evidence>
<dbReference type="GO" id="GO:0050521">
    <property type="term" value="F:alpha-glucan, water dikinase activity"/>
    <property type="evidence" value="ECO:0007669"/>
    <property type="project" value="UniProtKB-EC"/>
</dbReference>
<dbReference type="PANTHER" id="PTHR46999">
    <property type="entry name" value="ALPHA-GLUCAN WATER DIKINASE 1, CHLOROPLASTIC-RELATED"/>
    <property type="match status" value="1"/>
</dbReference>
<dbReference type="Gene3D" id="3.30.70.20">
    <property type="match status" value="1"/>
</dbReference>
<dbReference type="InterPro" id="IPR013815">
    <property type="entry name" value="ATP_grasp_subdomain_1"/>
</dbReference>
<evidence type="ECO:0000256" key="6">
    <source>
        <dbReference type="ARBA" id="ARBA00022640"/>
    </source>
</evidence>
<dbReference type="InterPro" id="IPR055495">
    <property type="entry name" value="CWD_DUF7067"/>
</dbReference>
<dbReference type="GO" id="GO:0005783">
    <property type="term" value="C:endoplasmic reticulum"/>
    <property type="evidence" value="ECO:0007669"/>
    <property type="project" value="UniProtKB-ARBA"/>
</dbReference>
<reference evidence="18" key="1">
    <citation type="journal article" date="2018" name="DNA Res.">
        <title>Multiple hybrid de novo genome assembly of finger millet, an orphan allotetraploid crop.</title>
        <authorList>
            <person name="Hatakeyama M."/>
            <person name="Aluri S."/>
            <person name="Balachadran M.T."/>
            <person name="Sivarajan S.R."/>
            <person name="Patrignani A."/>
            <person name="Gruter S."/>
            <person name="Poveda L."/>
            <person name="Shimizu-Inatsugi R."/>
            <person name="Baeten J."/>
            <person name="Francoijs K.J."/>
            <person name="Nataraja K.N."/>
            <person name="Reddy Y.A.N."/>
            <person name="Phadnis S."/>
            <person name="Ravikumar R.L."/>
            <person name="Schlapbach R."/>
            <person name="Sreeman S.M."/>
            <person name="Shimizu K.K."/>
        </authorList>
    </citation>
    <scope>NUCLEOTIDE SEQUENCE</scope>
</reference>
<evidence type="ECO:0000256" key="9">
    <source>
        <dbReference type="ARBA" id="ARBA00022741"/>
    </source>
</evidence>
<dbReference type="PROSITE" id="PS50076">
    <property type="entry name" value="DNAJ_2"/>
    <property type="match status" value="1"/>
</dbReference>
<evidence type="ECO:0000313" key="19">
    <source>
        <dbReference type="Proteomes" id="UP001054889"/>
    </source>
</evidence>
<evidence type="ECO:0000256" key="14">
    <source>
        <dbReference type="ARBA" id="ARBA00023277"/>
    </source>
</evidence>
<comment type="subcellular location">
    <subcellularLocation>
        <location evidence="2">Plastid</location>
        <location evidence="2">Chloroplast</location>
    </subcellularLocation>
</comment>
<comment type="cofactor">
    <cofactor evidence="1">
        <name>Mg(2+)</name>
        <dbReference type="ChEBI" id="CHEBI:18420"/>
    </cofactor>
</comment>
<sequence>MPEDLVQIQAYLRWERNGKQSYTPEQEKASYNTHVDFPPEEIPCANRLLQKKGDNYCYVLVQEEYEAARAELIEELNRGVSLEKLRAKLTKSPESSESDSHASESTVNEVPEDLVQVQAYIRWEKAGKPNYPPEKQLLEFEEARKELQAELDKGISIDQLKKKILKGNIESKVSKQLKNKKYFSVERIQRKKRDIMQLLNKHKHDVIEEKVETAPMQPTVLDLFTQSLQDKVGCEILNRKLFKFGDKEILAPPSNIVPFGSKLLDMACETSFTESQLDGLHYQVVEIEFDDGGYKGMPFVLRSGESWIQNNGSDFYLDFSAHVTNTKNTKGTSDAGKGTAKALLERIADLEEDAQRSLMHRFNIAADLVDQARDAGLLGIVGLFVWISEISKAQDRFTDDLENMYKTYPQYREILRMIMAAVGRGGEGDVGQRIRDEILVIQRNNDCKGGMMEEWHQKLHNNTSPDDVVICQALIDYIKSDFDISVYWDTLNKEGITKERLLSYDRAIHSEPNFRSEQKEGLLRDLGNYMRSLKAVHSGADLESAIATCMGYKSEVPFSSVIFPLEYFRTATERSYEELNDAAPEKIMYFISLVLENLALSTDDNEDILYCLKGWNQALEMAKQKHDQWALYAKAFLDRTRLALASKGEQYYNMMQPSAEYLGSLLRVDQWAVNIFTEEIIRGGSAATLSALLNRFDPVLRNIAHLGSWQVISPVDVSGYVVVVDELLAVQNKSYDKPTVLIAKSVKGEEEIPDGVVGVITPDMPDVLSHVSVRARNCKVLFATCFDPSILSELEGHDGKLFSFKTTSADVTYREISESELQQSSSSNAEADNAVPALSLVKKKFLGKYAISAEEFSEEMVGAKSRNIAYLKGKLPSWVGIPTEVAQDIEKLKSRLAQEDFSALGEIRKVVLNLTAPSQLVNELKEKMLGSGMPWPGDEGNQRWEQAWMAIKKVWASKWNERAYFSTRKVKLDHDYLSMAVLVQEIVNADYAFVIHTTNPSSGDSSEIYAEVVKGLGETLVGAYPGRAMSFICKKEDLDSPKLLGYPSKPIGLFIRRSIIFRSDSNGEDLEGYAGAGLYDSVPMDEEDEVVLDYTTDPLIVDGGFRNSILSSIARAGHAIEELYGSPQDLSAGSGHRELISRPSKYRPRSTIKCCSSARGRTRDYYYQVLGVTVHSTPQEIKEAYRKLQKQHHPDIAGYQGHDYTLLLNEAYKVLMRNMSRHADGHVQSTGGSGSGYTGDGYSSWNGPVRSQALFVDENKCIARTFAMDDVLGSARVTVQFGDLEQQIQVAVESCPVNCIHWVESQELPVLEFLARPQPKEGHGVFGGGWERPRNLFAAAKNFAKKLEREEQELEREQYSRSSNGDADGEAETAAQAEARRRAGQELRWKPLFDVWNGLLIWSKPGTDQRAQRSVTFS</sequence>
<feature type="region of interest" description="Disordered" evidence="16">
    <location>
        <begin position="1354"/>
        <end position="1383"/>
    </location>
</feature>
<evidence type="ECO:0000256" key="12">
    <source>
        <dbReference type="ARBA" id="ARBA00022842"/>
    </source>
</evidence>
<comment type="subunit">
    <text evidence="4">Homodimer.</text>
</comment>
<evidence type="ECO:0000256" key="15">
    <source>
        <dbReference type="ARBA" id="ARBA00066331"/>
    </source>
</evidence>
<keyword evidence="13" id="KW-0809">Transit peptide</keyword>
<evidence type="ECO:0000256" key="16">
    <source>
        <dbReference type="SAM" id="MobiDB-lite"/>
    </source>
</evidence>
<dbReference type="PANTHER" id="PTHR46999:SF1">
    <property type="entry name" value="ALPHA-GLUCAN WATER DIKINASE 1, CHLOROPLASTIC"/>
    <property type="match status" value="1"/>
</dbReference>
<keyword evidence="9" id="KW-0547">Nucleotide-binding</keyword>
<keyword evidence="8" id="KW-0479">Metal-binding</keyword>
<evidence type="ECO:0000256" key="8">
    <source>
        <dbReference type="ARBA" id="ARBA00022723"/>
    </source>
</evidence>
<accession>A0AAV5CNX0</accession>
<keyword evidence="19" id="KW-1185">Reference proteome</keyword>
<evidence type="ECO:0000256" key="4">
    <source>
        <dbReference type="ARBA" id="ARBA00011738"/>
    </source>
</evidence>
<reference evidence="18" key="2">
    <citation type="submission" date="2021-12" db="EMBL/GenBank/DDBJ databases">
        <title>Resequencing data analysis of finger millet.</title>
        <authorList>
            <person name="Hatakeyama M."/>
            <person name="Aluri S."/>
            <person name="Balachadran M.T."/>
            <person name="Sivarajan S.R."/>
            <person name="Poveda L."/>
            <person name="Shimizu-Inatsugi R."/>
            <person name="Schlapbach R."/>
            <person name="Sreeman S.M."/>
            <person name="Shimizu K.K."/>
        </authorList>
    </citation>
    <scope>NUCLEOTIDE SEQUENCE</scope>
</reference>
<evidence type="ECO:0000256" key="5">
    <source>
        <dbReference type="ARBA" id="ARBA00022528"/>
    </source>
</evidence>
<dbReference type="GO" id="GO:0046872">
    <property type="term" value="F:metal ion binding"/>
    <property type="evidence" value="ECO:0007669"/>
    <property type="project" value="UniProtKB-KW"/>
</dbReference>
<dbReference type="CDD" id="cd06257">
    <property type="entry name" value="DnaJ"/>
    <property type="match status" value="1"/>
</dbReference>
<keyword evidence="11" id="KW-0067">ATP-binding</keyword>
<organism evidence="18 19">
    <name type="scientific">Eleusine coracana subsp. coracana</name>
    <dbReference type="NCBI Taxonomy" id="191504"/>
    <lineage>
        <taxon>Eukaryota</taxon>
        <taxon>Viridiplantae</taxon>
        <taxon>Streptophyta</taxon>
        <taxon>Embryophyta</taxon>
        <taxon>Tracheophyta</taxon>
        <taxon>Spermatophyta</taxon>
        <taxon>Magnoliopsida</taxon>
        <taxon>Liliopsida</taxon>
        <taxon>Poales</taxon>
        <taxon>Poaceae</taxon>
        <taxon>PACMAD clade</taxon>
        <taxon>Chloridoideae</taxon>
        <taxon>Cynodonteae</taxon>
        <taxon>Eleusininae</taxon>
        <taxon>Eleusine</taxon>
    </lineage>
</organism>
<dbReference type="InterPro" id="IPR002192">
    <property type="entry name" value="PPDK_AMP/ATP-bd"/>
</dbReference>
<dbReference type="Pfam" id="PF00226">
    <property type="entry name" value="DnaJ"/>
    <property type="match status" value="1"/>
</dbReference>
<name>A0AAV5CNX0_ELECO</name>
<dbReference type="Proteomes" id="UP001054889">
    <property type="component" value="Unassembled WGS sequence"/>
</dbReference>
<protein>
    <recommendedName>
        <fullName evidence="15">alpha-glucan, water dikinase</fullName>
        <ecNumber evidence="15">2.7.9.4</ecNumber>
    </recommendedName>
</protein>
<dbReference type="GO" id="GO:0009507">
    <property type="term" value="C:chloroplast"/>
    <property type="evidence" value="ECO:0007669"/>
    <property type="project" value="UniProtKB-SubCell"/>
</dbReference>
<proteinExistence type="inferred from homology"/>
<dbReference type="Pfam" id="PF23166">
    <property type="entry name" value="Ig_N_CWD1"/>
    <property type="match status" value="1"/>
</dbReference>
<dbReference type="InterPro" id="IPR054481">
    <property type="entry name" value="GWD1_pHisD"/>
</dbReference>
<dbReference type="EC" id="2.7.9.4" evidence="15"/>
<dbReference type="EMBL" id="BQKI01000008">
    <property type="protein sequence ID" value="GJM99775.1"/>
    <property type="molecule type" value="Genomic_DNA"/>
</dbReference>
<evidence type="ECO:0000256" key="13">
    <source>
        <dbReference type="ARBA" id="ARBA00022946"/>
    </source>
</evidence>
<keyword evidence="6" id="KW-0934">Plastid</keyword>
<evidence type="ECO:0000256" key="2">
    <source>
        <dbReference type="ARBA" id="ARBA00004229"/>
    </source>
</evidence>
<keyword evidence="7" id="KW-0808">Transferase</keyword>
<dbReference type="Pfam" id="PF23229">
    <property type="entry name" value="DUF7067"/>
    <property type="match status" value="3"/>
</dbReference>
<keyword evidence="10" id="KW-0418">Kinase</keyword>
<dbReference type="InterPro" id="IPR001623">
    <property type="entry name" value="DnaJ_domain"/>
</dbReference>
<dbReference type="Gene3D" id="3.30.1490.20">
    <property type="entry name" value="ATP-grasp fold, A domain"/>
    <property type="match status" value="1"/>
</dbReference>
<dbReference type="SUPFAM" id="SSF46565">
    <property type="entry name" value="Chaperone J-domain"/>
    <property type="match status" value="1"/>
</dbReference>
<dbReference type="Gene3D" id="1.10.287.110">
    <property type="entry name" value="DnaJ domain"/>
    <property type="match status" value="1"/>
</dbReference>
<evidence type="ECO:0000256" key="11">
    <source>
        <dbReference type="ARBA" id="ARBA00022840"/>
    </source>
</evidence>
<evidence type="ECO:0000259" key="17">
    <source>
        <dbReference type="PROSITE" id="PS50076"/>
    </source>
</evidence>
<comment type="caution">
    <text evidence="18">The sequence shown here is derived from an EMBL/GenBank/DDBJ whole genome shotgun (WGS) entry which is preliminary data.</text>
</comment>
<keyword evidence="12" id="KW-0460">Magnesium</keyword>
<feature type="region of interest" description="Disordered" evidence="16">
    <location>
        <begin position="90"/>
        <end position="109"/>
    </location>
</feature>
<comment type="similarity">
    <text evidence="3">Belongs to the PEP-utilizing enzyme family.</text>
</comment>
<dbReference type="SUPFAM" id="SSF56059">
    <property type="entry name" value="Glutathione synthetase ATP-binding domain-like"/>
    <property type="match status" value="1"/>
</dbReference>
<dbReference type="Pfam" id="PF22973">
    <property type="entry name" value="GWD1_pHisD"/>
    <property type="match status" value="1"/>
</dbReference>
<dbReference type="Pfam" id="PF01326">
    <property type="entry name" value="PPDK_N"/>
    <property type="match status" value="1"/>
</dbReference>
<feature type="domain" description="J" evidence="17">
    <location>
        <begin position="1165"/>
        <end position="1220"/>
    </location>
</feature>